<dbReference type="Gene3D" id="3.30.500.20">
    <property type="entry name" value="BH3703-like domains"/>
    <property type="match status" value="1"/>
</dbReference>
<dbReference type="EMBL" id="WKKH01000013">
    <property type="protein sequence ID" value="MRX76577.1"/>
    <property type="molecule type" value="Genomic_DNA"/>
</dbReference>
<dbReference type="InterPro" id="IPR036170">
    <property type="entry name" value="YezG-like_sf"/>
</dbReference>
<dbReference type="OrthoDB" id="1449521at2"/>
<dbReference type="SUPFAM" id="SSF160424">
    <property type="entry name" value="BH3703-like"/>
    <property type="match status" value="1"/>
</dbReference>
<gene>
    <name evidence="1" type="ORF">GJU39_10785</name>
</gene>
<name>A0A7K0FYA6_9SPHI</name>
<reference evidence="1 2" key="1">
    <citation type="submission" date="2019-11" db="EMBL/GenBank/DDBJ databases">
        <title>Pedobacter petrophilus genome.</title>
        <authorList>
            <person name="Feldbauer M.J."/>
            <person name="Newman J.D."/>
        </authorList>
    </citation>
    <scope>NUCLEOTIDE SEQUENCE [LARGE SCALE GENOMIC DNA]</scope>
    <source>
        <strain evidence="1 2">LMG 29686</strain>
    </source>
</reference>
<dbReference type="InterPro" id="IPR006728">
    <property type="entry name" value="YezG-like"/>
</dbReference>
<evidence type="ECO:0000313" key="1">
    <source>
        <dbReference type="EMBL" id="MRX76577.1"/>
    </source>
</evidence>
<sequence length="106" mass="12501">MISVKSFYEKNGKIISFDPEENGEDITLKIKKLREELYKLSPNKGAWYTCIITVTSDGKFNIDFDYDEKPEFKYDPSPDKFIDDLKVFPRDKDLVPEWLNDILLKN</sequence>
<evidence type="ECO:0000313" key="2">
    <source>
        <dbReference type="Proteomes" id="UP000487757"/>
    </source>
</evidence>
<keyword evidence="2" id="KW-1185">Reference proteome</keyword>
<accession>A0A7K0FYA6</accession>
<dbReference type="Proteomes" id="UP000487757">
    <property type="component" value="Unassembled WGS sequence"/>
</dbReference>
<dbReference type="RefSeq" id="WP_154280815.1">
    <property type="nucleotide sequence ID" value="NZ_JBHUJQ010000001.1"/>
</dbReference>
<protein>
    <submittedName>
        <fullName evidence="1">DUF600 family protein</fullName>
    </submittedName>
</protein>
<comment type="caution">
    <text evidence="1">The sequence shown here is derived from an EMBL/GenBank/DDBJ whole genome shotgun (WGS) entry which is preliminary data.</text>
</comment>
<dbReference type="AlphaFoldDB" id="A0A7K0FYA6"/>
<dbReference type="Pfam" id="PF04634">
    <property type="entry name" value="YezG-like"/>
    <property type="match status" value="1"/>
</dbReference>
<proteinExistence type="predicted"/>
<organism evidence="1 2">
    <name type="scientific">Pedobacter petrophilus</name>
    <dbReference type="NCBI Taxonomy" id="1908241"/>
    <lineage>
        <taxon>Bacteria</taxon>
        <taxon>Pseudomonadati</taxon>
        <taxon>Bacteroidota</taxon>
        <taxon>Sphingobacteriia</taxon>
        <taxon>Sphingobacteriales</taxon>
        <taxon>Sphingobacteriaceae</taxon>
        <taxon>Pedobacter</taxon>
    </lineage>
</organism>